<dbReference type="RefSeq" id="WP_042395348.1">
    <property type="nucleotide sequence ID" value="NZ_CYZV01000015.1"/>
</dbReference>
<dbReference type="SUPFAM" id="SSF53474">
    <property type="entry name" value="alpha/beta-Hydrolases"/>
    <property type="match status" value="1"/>
</dbReference>
<dbReference type="GeneID" id="83010915"/>
<organism evidence="2 3">
    <name type="scientific">Clostridium disporicum</name>
    <dbReference type="NCBI Taxonomy" id="84024"/>
    <lineage>
        <taxon>Bacteria</taxon>
        <taxon>Bacillati</taxon>
        <taxon>Bacillota</taxon>
        <taxon>Clostridia</taxon>
        <taxon>Eubacteriales</taxon>
        <taxon>Clostridiaceae</taxon>
        <taxon>Clostridium</taxon>
    </lineage>
</organism>
<dbReference type="OrthoDB" id="9806902at2"/>
<dbReference type="AlphaFoldDB" id="A0A174CNZ3"/>
<dbReference type="InterPro" id="IPR029058">
    <property type="entry name" value="AB_hydrolase_fold"/>
</dbReference>
<accession>A0A174CNZ3</accession>
<feature type="domain" description="Serine aminopeptidase S33" evidence="1">
    <location>
        <begin position="53"/>
        <end position="307"/>
    </location>
</feature>
<keyword evidence="2" id="KW-0378">Hydrolase</keyword>
<dbReference type="Gene3D" id="3.40.50.1820">
    <property type="entry name" value="alpha/beta hydrolase"/>
    <property type="match status" value="1"/>
</dbReference>
<protein>
    <submittedName>
        <fullName evidence="2">Lysophospholipase l2 pldb, hydrolase of alpha/beta superfamily</fullName>
        <ecNumber evidence="2">3.1.1.-</ecNumber>
    </submittedName>
</protein>
<dbReference type="EC" id="3.1.1.-" evidence="2"/>
<sequence length="322" mass="37563">METIKSGIYSNYGYNEEDVEQVKISINKIKKDGYFKGCNNLNIYYQVFSVINEKGRIVISHGFSECIEKYNELIYYFTEMGYSVYAIEHRGHGRSGSFGKKHKSQISIDKFEYYVEDLRIFLDTIVVGKDVDLYLYAHSMGGAIGTMFLEKYCGYFKKAILSAPMMDINTGEYHKAISYLISQIYINIGKGEEFLFGQGPFEGKYDLESSGTSNMYRYKNHLDYLNKNEELQRCGGSFKWLNESLKATKEILKKRNIEKINIPILFFQAGRDTFVKEKGQNKFCEIANMCKKIRFENGKHELYMEDDEIMIEYLKNISEFLK</sequence>
<evidence type="ECO:0000313" key="3">
    <source>
        <dbReference type="Proteomes" id="UP000095558"/>
    </source>
</evidence>
<dbReference type="InterPro" id="IPR051044">
    <property type="entry name" value="MAG_DAG_Lipase"/>
</dbReference>
<dbReference type="PANTHER" id="PTHR11614">
    <property type="entry name" value="PHOSPHOLIPASE-RELATED"/>
    <property type="match status" value="1"/>
</dbReference>
<name>A0A174CNZ3_9CLOT</name>
<evidence type="ECO:0000313" key="2">
    <source>
        <dbReference type="EMBL" id="CUO15201.1"/>
    </source>
</evidence>
<gene>
    <name evidence="2" type="primary">ytpA_1</name>
    <name evidence="2" type="ORF">ERS852470_01568</name>
</gene>
<evidence type="ECO:0000259" key="1">
    <source>
        <dbReference type="Pfam" id="PF12146"/>
    </source>
</evidence>
<proteinExistence type="predicted"/>
<dbReference type="EMBL" id="CYZV01000015">
    <property type="protein sequence ID" value="CUO15201.1"/>
    <property type="molecule type" value="Genomic_DNA"/>
</dbReference>
<dbReference type="InterPro" id="IPR022742">
    <property type="entry name" value="Hydrolase_4"/>
</dbReference>
<dbReference type="GO" id="GO:0016787">
    <property type="term" value="F:hydrolase activity"/>
    <property type="evidence" value="ECO:0007669"/>
    <property type="project" value="UniProtKB-KW"/>
</dbReference>
<reference evidence="2 3" key="1">
    <citation type="submission" date="2015-09" db="EMBL/GenBank/DDBJ databases">
        <authorList>
            <consortium name="Pathogen Informatics"/>
        </authorList>
    </citation>
    <scope>NUCLEOTIDE SEQUENCE [LARGE SCALE GENOMIC DNA]</scope>
    <source>
        <strain evidence="2 3">2789STDY5834855</strain>
    </source>
</reference>
<dbReference type="Pfam" id="PF12146">
    <property type="entry name" value="Hydrolase_4"/>
    <property type="match status" value="1"/>
</dbReference>
<dbReference type="Proteomes" id="UP000095558">
    <property type="component" value="Unassembled WGS sequence"/>
</dbReference>